<name>A0ACB9BNP7_CICIN</name>
<evidence type="ECO:0000313" key="1">
    <source>
        <dbReference type="EMBL" id="KAI3723649.1"/>
    </source>
</evidence>
<dbReference type="EMBL" id="CM042014">
    <property type="protein sequence ID" value="KAI3723649.1"/>
    <property type="molecule type" value="Genomic_DNA"/>
</dbReference>
<accession>A0ACB9BNP7</accession>
<evidence type="ECO:0000313" key="2">
    <source>
        <dbReference type="Proteomes" id="UP001055811"/>
    </source>
</evidence>
<dbReference type="Proteomes" id="UP001055811">
    <property type="component" value="Linkage Group LG06"/>
</dbReference>
<protein>
    <submittedName>
        <fullName evidence="1">Uncharacterized protein</fullName>
    </submittedName>
</protein>
<comment type="caution">
    <text evidence="1">The sequence shown here is derived from an EMBL/GenBank/DDBJ whole genome shotgun (WGS) entry which is preliminary data.</text>
</comment>
<reference evidence="1 2" key="2">
    <citation type="journal article" date="2022" name="Mol. Ecol. Resour.">
        <title>The genomes of chicory, endive, great burdock and yacon provide insights into Asteraceae paleo-polyploidization history and plant inulin production.</title>
        <authorList>
            <person name="Fan W."/>
            <person name="Wang S."/>
            <person name="Wang H."/>
            <person name="Wang A."/>
            <person name="Jiang F."/>
            <person name="Liu H."/>
            <person name="Zhao H."/>
            <person name="Xu D."/>
            <person name="Zhang Y."/>
        </authorList>
    </citation>
    <scope>NUCLEOTIDE SEQUENCE [LARGE SCALE GENOMIC DNA]</scope>
    <source>
        <strain evidence="2">cv. Punajuju</strain>
        <tissue evidence="1">Leaves</tissue>
    </source>
</reference>
<gene>
    <name evidence="1" type="ORF">L2E82_35403</name>
</gene>
<organism evidence="1 2">
    <name type="scientific">Cichorium intybus</name>
    <name type="common">Chicory</name>
    <dbReference type="NCBI Taxonomy" id="13427"/>
    <lineage>
        <taxon>Eukaryota</taxon>
        <taxon>Viridiplantae</taxon>
        <taxon>Streptophyta</taxon>
        <taxon>Embryophyta</taxon>
        <taxon>Tracheophyta</taxon>
        <taxon>Spermatophyta</taxon>
        <taxon>Magnoliopsida</taxon>
        <taxon>eudicotyledons</taxon>
        <taxon>Gunneridae</taxon>
        <taxon>Pentapetalae</taxon>
        <taxon>asterids</taxon>
        <taxon>campanulids</taxon>
        <taxon>Asterales</taxon>
        <taxon>Asteraceae</taxon>
        <taxon>Cichorioideae</taxon>
        <taxon>Cichorieae</taxon>
        <taxon>Cichoriinae</taxon>
        <taxon>Cichorium</taxon>
    </lineage>
</organism>
<proteinExistence type="predicted"/>
<sequence>MLHFPHFEDPSCISSFDAQSQNLSASASGSSSSSSSSNSSSASNSSPITSKASPTDADQNQSSNPQPDPIEGPTLFSYDQLHQSPVNPEDVSPVVYSYSPHRENFHIRFKSPEPTMEDLEIDNTYILFSSSRSPQADNIQDKGLNSGHRTPPTTIAAATHTGGPSASITHGYAIATLLDQINQTLLSLVELTHTFSTRMAQVEADVAEIKGILRGSSLQ</sequence>
<reference evidence="2" key="1">
    <citation type="journal article" date="2022" name="Mol. Ecol. Resour.">
        <title>The genomes of chicory, endive, great burdock and yacon provide insights into Asteraceae palaeo-polyploidization history and plant inulin production.</title>
        <authorList>
            <person name="Fan W."/>
            <person name="Wang S."/>
            <person name="Wang H."/>
            <person name="Wang A."/>
            <person name="Jiang F."/>
            <person name="Liu H."/>
            <person name="Zhao H."/>
            <person name="Xu D."/>
            <person name="Zhang Y."/>
        </authorList>
    </citation>
    <scope>NUCLEOTIDE SEQUENCE [LARGE SCALE GENOMIC DNA]</scope>
    <source>
        <strain evidence="2">cv. Punajuju</strain>
    </source>
</reference>
<keyword evidence="2" id="KW-1185">Reference proteome</keyword>